<protein>
    <submittedName>
        <fullName evidence="2">Uncharacterized protein</fullName>
    </submittedName>
</protein>
<comment type="caution">
    <text evidence="2">The sequence shown here is derived from an EMBL/GenBank/DDBJ whole genome shotgun (WGS) entry which is preliminary data.</text>
</comment>
<dbReference type="PATRIC" id="fig|442.8.peg.2375"/>
<evidence type="ECO:0000313" key="3">
    <source>
        <dbReference type="Proteomes" id="UP000075655"/>
    </source>
</evidence>
<sequence>MTSAVSSSDAPVVVNIAPGNSPPAAPTITAAAYNAASQQIVLTFSNGSEVPITGFAAALAQSLGENSLAVLDATGALVLGGKPRLGVSGSGNLTLPTPLPDSTAGYDPIPGTNEIYSQAGSVGVAQ</sequence>
<evidence type="ECO:0000256" key="1">
    <source>
        <dbReference type="SAM" id="MobiDB-lite"/>
    </source>
</evidence>
<reference evidence="2 3" key="1">
    <citation type="submission" date="2015-06" db="EMBL/GenBank/DDBJ databases">
        <title>Improved classification and identification of acetic acid bacteria using matrix-assisted laser desorption/ionization time-of-flight mass spectrometry; Gluconobacter nephelii and Gluconobacter uchimurae are later heterotypic synonyms of Gluconobacter japonicus and Gluconobacter oxydans, respectively.</title>
        <authorList>
            <person name="Li L."/>
            <person name="Cleenwerck I."/>
            <person name="De Vuyst L."/>
            <person name="Vandamme P."/>
        </authorList>
    </citation>
    <scope>NUCLEOTIDE SEQUENCE [LARGE SCALE GENOMIC DNA]</scope>
    <source>
        <strain evidence="2 3">LMG 1676</strain>
    </source>
</reference>
<dbReference type="EMBL" id="LHZG01000069">
    <property type="protein sequence ID" value="KXV22998.1"/>
    <property type="molecule type" value="Genomic_DNA"/>
</dbReference>
<accession>A0A149S8H6</accession>
<gene>
    <name evidence="2" type="ORF">AD934_00745</name>
</gene>
<dbReference type="RefSeq" id="WP_062499528.1">
    <property type="nucleotide sequence ID" value="NZ_LHZG01000069.1"/>
</dbReference>
<organism evidence="2 3">
    <name type="scientific">Gluconobacter oxydans</name>
    <name type="common">Gluconobacter suboxydans</name>
    <dbReference type="NCBI Taxonomy" id="442"/>
    <lineage>
        <taxon>Bacteria</taxon>
        <taxon>Pseudomonadati</taxon>
        <taxon>Pseudomonadota</taxon>
        <taxon>Alphaproteobacteria</taxon>
        <taxon>Acetobacterales</taxon>
        <taxon>Acetobacteraceae</taxon>
        <taxon>Gluconobacter</taxon>
    </lineage>
</organism>
<dbReference type="AlphaFoldDB" id="A0A149S8H6"/>
<evidence type="ECO:0000313" key="2">
    <source>
        <dbReference type="EMBL" id="KXV22998.1"/>
    </source>
</evidence>
<name>A0A149S8H6_GLUOY</name>
<dbReference type="Proteomes" id="UP000075655">
    <property type="component" value="Unassembled WGS sequence"/>
</dbReference>
<feature type="region of interest" description="Disordered" evidence="1">
    <location>
        <begin position="89"/>
        <end position="110"/>
    </location>
</feature>
<proteinExistence type="predicted"/>